<protein>
    <submittedName>
        <fullName evidence="2">FkbM family methyltransferase</fullName>
    </submittedName>
</protein>
<dbReference type="PANTHER" id="PTHR34203:SF15">
    <property type="entry name" value="SLL1173 PROTEIN"/>
    <property type="match status" value="1"/>
</dbReference>
<dbReference type="SUPFAM" id="SSF53335">
    <property type="entry name" value="S-adenosyl-L-methionine-dependent methyltransferases"/>
    <property type="match status" value="1"/>
</dbReference>
<dbReference type="NCBIfam" id="TIGR01444">
    <property type="entry name" value="fkbM_fam"/>
    <property type="match status" value="1"/>
</dbReference>
<dbReference type="PANTHER" id="PTHR34203">
    <property type="entry name" value="METHYLTRANSFERASE, FKBM FAMILY PROTEIN"/>
    <property type="match status" value="1"/>
</dbReference>
<dbReference type="GO" id="GO:0008168">
    <property type="term" value="F:methyltransferase activity"/>
    <property type="evidence" value="ECO:0007669"/>
    <property type="project" value="UniProtKB-KW"/>
</dbReference>
<feature type="domain" description="Methyltransferase FkbM" evidence="1">
    <location>
        <begin position="110"/>
        <end position="238"/>
    </location>
</feature>
<dbReference type="AlphaFoldDB" id="A0A7W7SYR3"/>
<dbReference type="Pfam" id="PF05050">
    <property type="entry name" value="Methyltransf_21"/>
    <property type="match status" value="1"/>
</dbReference>
<sequence length="277" mass="29304">MTVPRSAIPRPRLEVERGAGYHRVRVVGLVAAAHAALTGGVLNRAVLRLLDRALPRRGVPAVRVSVSPGVNLRLHGGGALARMAVVGAGYEHAEGEVLTGATQPGGVFVDVGANVGWFSLLVGAHRPAGEVWAFEPIDDTARHLERAVVASDLRNVLVYRIALGEHDSDAEFLVTPDSAFSHRAADGGTSCPVRTLDGIWRAAGGPRVDCVKIAVEGDEPAVLRGAREMIACWRPLLLVDTPTSERRAAVLAEVAGLGYREQECSGLLPYNTVLTVS</sequence>
<gene>
    <name evidence="2" type="ORF">F4559_000727</name>
</gene>
<dbReference type="Gene3D" id="3.40.50.150">
    <property type="entry name" value="Vaccinia Virus protein VP39"/>
    <property type="match status" value="1"/>
</dbReference>
<dbReference type="EMBL" id="JACHJS010000001">
    <property type="protein sequence ID" value="MBB4963368.1"/>
    <property type="molecule type" value="Genomic_DNA"/>
</dbReference>
<comment type="caution">
    <text evidence="2">The sequence shown here is derived from an EMBL/GenBank/DDBJ whole genome shotgun (WGS) entry which is preliminary data.</text>
</comment>
<dbReference type="Proteomes" id="UP000542674">
    <property type="component" value="Unassembled WGS sequence"/>
</dbReference>
<dbReference type="InterPro" id="IPR029063">
    <property type="entry name" value="SAM-dependent_MTases_sf"/>
</dbReference>
<keyword evidence="3" id="KW-1185">Reference proteome</keyword>
<evidence type="ECO:0000313" key="3">
    <source>
        <dbReference type="Proteomes" id="UP000542674"/>
    </source>
</evidence>
<name>A0A7W7SYR3_9PSEU</name>
<dbReference type="RefSeq" id="WP_184666150.1">
    <property type="nucleotide sequence ID" value="NZ_BAABAI010000036.1"/>
</dbReference>
<evidence type="ECO:0000313" key="2">
    <source>
        <dbReference type="EMBL" id="MBB4963368.1"/>
    </source>
</evidence>
<keyword evidence="2" id="KW-0489">Methyltransferase</keyword>
<dbReference type="GO" id="GO:0032259">
    <property type="term" value="P:methylation"/>
    <property type="evidence" value="ECO:0007669"/>
    <property type="project" value="UniProtKB-KW"/>
</dbReference>
<proteinExistence type="predicted"/>
<accession>A0A7W7SYR3</accession>
<organism evidence="2 3">
    <name type="scientific">Saccharothrix violaceirubra</name>
    <dbReference type="NCBI Taxonomy" id="413306"/>
    <lineage>
        <taxon>Bacteria</taxon>
        <taxon>Bacillati</taxon>
        <taxon>Actinomycetota</taxon>
        <taxon>Actinomycetes</taxon>
        <taxon>Pseudonocardiales</taxon>
        <taxon>Pseudonocardiaceae</taxon>
        <taxon>Saccharothrix</taxon>
    </lineage>
</organism>
<dbReference type="InterPro" id="IPR052514">
    <property type="entry name" value="SAM-dependent_MTase"/>
</dbReference>
<dbReference type="InterPro" id="IPR006342">
    <property type="entry name" value="FkbM_mtfrase"/>
</dbReference>
<evidence type="ECO:0000259" key="1">
    <source>
        <dbReference type="Pfam" id="PF05050"/>
    </source>
</evidence>
<keyword evidence="2" id="KW-0808">Transferase</keyword>
<reference evidence="2 3" key="1">
    <citation type="submission" date="2020-08" db="EMBL/GenBank/DDBJ databases">
        <title>Sequencing the genomes of 1000 actinobacteria strains.</title>
        <authorList>
            <person name="Klenk H.-P."/>
        </authorList>
    </citation>
    <scope>NUCLEOTIDE SEQUENCE [LARGE SCALE GENOMIC DNA]</scope>
    <source>
        <strain evidence="2 3">DSM 45084</strain>
    </source>
</reference>